<name>A0ABY4Y5V0_9GAMM</name>
<evidence type="ECO:0000313" key="2">
    <source>
        <dbReference type="Proteomes" id="UP001057474"/>
    </source>
</evidence>
<protein>
    <submittedName>
        <fullName evidence="1">Uncharacterized protein</fullName>
    </submittedName>
</protein>
<sequence>MKISDEQRNAAALYWTQILIGHLSPKALVTSKKIVAPFMATIEYVKKENTLMSLNQQNPTWARRFMSSLDALLINADTDLVLKLEYCPQDLLKQAAEMAEIPEKLFPSGKLTMTFDTKDNLLVEDEVINAQDFLNQNIEEVRVSLSNRARL</sequence>
<evidence type="ECO:0000313" key="1">
    <source>
        <dbReference type="EMBL" id="USQ12999.1"/>
    </source>
</evidence>
<dbReference type="RefSeq" id="WP_252579211.1">
    <property type="nucleotide sequence ID" value="NZ_CP071527.1"/>
</dbReference>
<reference evidence="1" key="1">
    <citation type="submission" date="2021-03" db="EMBL/GenBank/DDBJ databases">
        <title>Legionella lytica PCM 2298.</title>
        <authorList>
            <person name="Koper P."/>
        </authorList>
    </citation>
    <scope>NUCLEOTIDE SEQUENCE</scope>
    <source>
        <strain evidence="1">PCM 2298</strain>
    </source>
</reference>
<dbReference type="Proteomes" id="UP001057474">
    <property type="component" value="Chromosome"/>
</dbReference>
<dbReference type="EMBL" id="CP071527">
    <property type="protein sequence ID" value="USQ12999.1"/>
    <property type="molecule type" value="Genomic_DNA"/>
</dbReference>
<proteinExistence type="predicted"/>
<organism evidence="1 2">
    <name type="scientific">Legionella lytica</name>
    <dbReference type="NCBI Taxonomy" id="96232"/>
    <lineage>
        <taxon>Bacteria</taxon>
        <taxon>Pseudomonadati</taxon>
        <taxon>Pseudomonadota</taxon>
        <taxon>Gammaproteobacteria</taxon>
        <taxon>Legionellales</taxon>
        <taxon>Legionellaceae</taxon>
        <taxon>Legionella</taxon>
    </lineage>
</organism>
<keyword evidence="2" id="KW-1185">Reference proteome</keyword>
<accession>A0ABY4Y5V0</accession>
<gene>
    <name evidence="1" type="ORF">J2N86_09820</name>
</gene>